<organism evidence="8 9">
    <name type="scientific">Lepeophtheirus salmonis</name>
    <name type="common">Salmon louse</name>
    <name type="synonym">Caligus salmonis</name>
    <dbReference type="NCBI Taxonomy" id="72036"/>
    <lineage>
        <taxon>Eukaryota</taxon>
        <taxon>Metazoa</taxon>
        <taxon>Ecdysozoa</taxon>
        <taxon>Arthropoda</taxon>
        <taxon>Crustacea</taxon>
        <taxon>Multicrustacea</taxon>
        <taxon>Hexanauplia</taxon>
        <taxon>Copepoda</taxon>
        <taxon>Siphonostomatoida</taxon>
        <taxon>Caligidae</taxon>
        <taxon>Lepeophtheirus</taxon>
    </lineage>
</organism>
<dbReference type="EMBL" id="HG994590">
    <property type="protein sequence ID" value="CAF2810038.1"/>
    <property type="molecule type" value="Genomic_DNA"/>
</dbReference>
<dbReference type="PROSITE" id="PS50850">
    <property type="entry name" value="MFS"/>
    <property type="match status" value="1"/>
</dbReference>
<sequence>MEIDSASHGDDEHEVEFNPDEMCYVPGGSNNTAEDGPFLWTEQNKGLILGSYFWGYLVTQIPGGRIAELFSGKWVFLVAVLMSSLPTVLTPPAAYLGGFKLVIFLRIIEGFGGGLTFPAMNVLISKWAPSSEKSTLASIIYGGTSLGTVLSIPSSGLITSLLGWEWVFYLHGGLALICEKEFITSSHPPAKKGKKLTVPWKNIFTSVPFWGIIIAHFCNNFAWYMLLVELPVFMSDGLGFAIKENAGLSSVPFICNWLFSIVYSNRLDWARSKGYISTTNARKLSMGIASLIPSLCLIAVCLSGCNKTAVVTFMIVGTGFFGSMFAGVFSNHSDIASNYAGVLMGITNMIATIPGFVVPAVVGSLTHGTFGLAPWHLIFYTTSGILLLELVVYSIMASGEEQPWNNPPDDHPDDEAVGQ</sequence>
<reference evidence="8" key="1">
    <citation type="submission" date="2021-02" db="EMBL/GenBank/DDBJ databases">
        <authorList>
            <person name="Bekaert M."/>
        </authorList>
    </citation>
    <scope>NUCLEOTIDE SEQUENCE</scope>
    <source>
        <strain evidence="8">IoA-00</strain>
    </source>
</reference>
<dbReference type="SUPFAM" id="SSF103473">
    <property type="entry name" value="MFS general substrate transporter"/>
    <property type="match status" value="1"/>
</dbReference>
<dbReference type="AlphaFoldDB" id="A0A7R8H1M7"/>
<dbReference type="InterPro" id="IPR050382">
    <property type="entry name" value="MFS_Na/Anion_cotransporter"/>
</dbReference>
<evidence type="ECO:0000256" key="1">
    <source>
        <dbReference type="ARBA" id="ARBA00004141"/>
    </source>
</evidence>
<evidence type="ECO:0000256" key="3">
    <source>
        <dbReference type="ARBA" id="ARBA00022692"/>
    </source>
</evidence>
<protein>
    <submittedName>
        <fullName evidence="8">SLC17A</fullName>
    </submittedName>
</protein>
<evidence type="ECO:0000256" key="4">
    <source>
        <dbReference type="ARBA" id="ARBA00022847"/>
    </source>
</evidence>
<keyword evidence="5" id="KW-1133">Transmembrane helix</keyword>
<name>A0A7R8H1M7_LEPSM</name>
<dbReference type="GO" id="GO:0016020">
    <property type="term" value="C:membrane"/>
    <property type="evidence" value="ECO:0007669"/>
    <property type="project" value="UniProtKB-SubCell"/>
</dbReference>
<keyword evidence="2" id="KW-0813">Transport</keyword>
<keyword evidence="6" id="KW-0472">Membrane</keyword>
<dbReference type="CDD" id="cd17318">
    <property type="entry name" value="MFS_SLC17"/>
    <property type="match status" value="1"/>
</dbReference>
<evidence type="ECO:0000313" key="9">
    <source>
        <dbReference type="Proteomes" id="UP000675881"/>
    </source>
</evidence>
<dbReference type="Pfam" id="PF07690">
    <property type="entry name" value="MFS_1"/>
    <property type="match status" value="1"/>
</dbReference>
<feature type="domain" description="Major facilitator superfamily (MFS) profile" evidence="7">
    <location>
        <begin position="1"/>
        <end position="401"/>
    </location>
</feature>
<dbReference type="GO" id="GO:0006820">
    <property type="term" value="P:monoatomic anion transport"/>
    <property type="evidence" value="ECO:0007669"/>
    <property type="project" value="TreeGrafter"/>
</dbReference>
<accession>A0A7R8H1M7</accession>
<dbReference type="InterPro" id="IPR036259">
    <property type="entry name" value="MFS_trans_sf"/>
</dbReference>
<evidence type="ECO:0000313" key="8">
    <source>
        <dbReference type="EMBL" id="CAF2810038.1"/>
    </source>
</evidence>
<dbReference type="InterPro" id="IPR011701">
    <property type="entry name" value="MFS"/>
</dbReference>
<dbReference type="GO" id="GO:0015293">
    <property type="term" value="F:symporter activity"/>
    <property type="evidence" value="ECO:0007669"/>
    <property type="project" value="UniProtKB-KW"/>
</dbReference>
<dbReference type="PANTHER" id="PTHR11662:SF457">
    <property type="entry name" value="MAJOR FACILITATOR SUPERFAMILY TRANSPORTER 3"/>
    <property type="match status" value="1"/>
</dbReference>
<keyword evidence="3" id="KW-0812">Transmembrane</keyword>
<keyword evidence="4" id="KW-0769">Symport</keyword>
<dbReference type="FunFam" id="1.20.1250.20:FF:000423">
    <property type="entry name" value="Putative inorganic phosphate cotransporter-like Protein"/>
    <property type="match status" value="1"/>
</dbReference>
<evidence type="ECO:0000259" key="7">
    <source>
        <dbReference type="PROSITE" id="PS50850"/>
    </source>
</evidence>
<proteinExistence type="predicted"/>
<dbReference type="Proteomes" id="UP000675881">
    <property type="component" value="Chromosome 11"/>
</dbReference>
<comment type="subcellular location">
    <subcellularLocation>
        <location evidence="1">Membrane</location>
        <topology evidence="1">Multi-pass membrane protein</topology>
    </subcellularLocation>
</comment>
<dbReference type="FunFam" id="1.20.1250.20:FF:000003">
    <property type="entry name" value="Solute carrier family 17 member 3"/>
    <property type="match status" value="1"/>
</dbReference>
<evidence type="ECO:0000256" key="2">
    <source>
        <dbReference type="ARBA" id="ARBA00022448"/>
    </source>
</evidence>
<evidence type="ECO:0000256" key="5">
    <source>
        <dbReference type="ARBA" id="ARBA00022989"/>
    </source>
</evidence>
<dbReference type="InterPro" id="IPR020846">
    <property type="entry name" value="MFS_dom"/>
</dbReference>
<gene>
    <name evidence="8" type="ORF">LSAA_3313</name>
</gene>
<keyword evidence="9" id="KW-1185">Reference proteome</keyword>
<dbReference type="PANTHER" id="PTHR11662">
    <property type="entry name" value="SOLUTE CARRIER FAMILY 17"/>
    <property type="match status" value="1"/>
</dbReference>
<dbReference type="OrthoDB" id="2985014at2759"/>
<evidence type="ECO:0000256" key="6">
    <source>
        <dbReference type="ARBA" id="ARBA00023136"/>
    </source>
</evidence>
<dbReference type="Gene3D" id="1.20.1250.20">
    <property type="entry name" value="MFS general substrate transporter like domains"/>
    <property type="match status" value="2"/>
</dbReference>